<dbReference type="Proteomes" id="UP000242877">
    <property type="component" value="Unassembled WGS sequence"/>
</dbReference>
<feature type="compositionally biased region" description="Basic residues" evidence="1">
    <location>
        <begin position="283"/>
        <end position="293"/>
    </location>
</feature>
<evidence type="ECO:0000313" key="3">
    <source>
        <dbReference type="EMBL" id="KZZ91323.1"/>
    </source>
</evidence>
<dbReference type="PANTHER" id="PTHR47843:SF5">
    <property type="entry name" value="BTB_POZ DOMAIN PROTEIN"/>
    <property type="match status" value="1"/>
</dbReference>
<reference evidence="3 4" key="1">
    <citation type="journal article" date="2016" name="Genome Biol. Evol.">
        <title>Divergent and convergent evolution of fungal pathogenicity.</title>
        <authorList>
            <person name="Shang Y."/>
            <person name="Xiao G."/>
            <person name="Zheng P."/>
            <person name="Cen K."/>
            <person name="Zhan S."/>
            <person name="Wang C."/>
        </authorList>
    </citation>
    <scope>NUCLEOTIDE SEQUENCE [LARGE SCALE GENOMIC DNA]</scope>
    <source>
        <strain evidence="3 4">ARSEF 7405</strain>
    </source>
</reference>
<keyword evidence="4" id="KW-1185">Reference proteome</keyword>
<protein>
    <submittedName>
        <fullName evidence="3">BTB/POZ fold protein</fullName>
    </submittedName>
</protein>
<feature type="domain" description="BTB" evidence="2">
    <location>
        <begin position="25"/>
        <end position="94"/>
    </location>
</feature>
<dbReference type="VEuPathDB" id="FungiDB:AAP_03493"/>
<dbReference type="InterPro" id="IPR011333">
    <property type="entry name" value="SKP1/BTB/POZ_sf"/>
</dbReference>
<feature type="region of interest" description="Disordered" evidence="1">
    <location>
        <begin position="270"/>
        <end position="296"/>
    </location>
</feature>
<gene>
    <name evidence="3" type="ORF">AAP_03493</name>
</gene>
<sequence>MFKERREAIRLRNHSLLLPTATKYSDMTITYGTSIRPFHLHKIVVCGQSPVIAEALDSPFKEAKTANFHLPTYDRHTVGAAIMYMYGCNYNLPLDETYPVMVNGPETSFLEFNGLHIEDEYPDGGAKYLQAVLIHAKVSCLGAYLDIPTLRDLAIEKLKDTIKTQWFYLENCFPIIIKRIYEMDSDERLHLILIDTCATRIKGLYKLESFKQLSVSPLFHAAVLARSIEKGTLKEKLQATFDIRGFPSDIVRAAIDFMYTSDYAYRDASGGDQPMVDNQERSKNKKRRRRKRKVESNIESKIDATDTNEESCNLNEGHELLFHTKVNCLADYLNMPPLRQLAIQKIKWLTEQSWEIVKPMFLEFLDLVCNSAGDKNLHLLAVKITAQHLDDLVEPNIFEASQLPPSFFAMVLRESASVVQGLKSDVMWAMAGKRRFQERLQQVDDLVAYSQKRRKCLGCSQRLSSLGYKDRIPILKCGHCSREHLTPKDTIPSTTATEVVPTLADDN</sequence>
<proteinExistence type="predicted"/>
<comment type="caution">
    <text evidence="3">The sequence shown here is derived from an EMBL/GenBank/DDBJ whole genome shotgun (WGS) entry which is preliminary data.</text>
</comment>
<dbReference type="PROSITE" id="PS50097">
    <property type="entry name" value="BTB"/>
    <property type="match status" value="1"/>
</dbReference>
<dbReference type="Gene3D" id="3.30.710.10">
    <property type="entry name" value="Potassium Channel Kv1.1, Chain A"/>
    <property type="match status" value="2"/>
</dbReference>
<dbReference type="CDD" id="cd18186">
    <property type="entry name" value="BTB_POZ_ZBTB_KLHL-like"/>
    <property type="match status" value="2"/>
</dbReference>
<evidence type="ECO:0000313" key="4">
    <source>
        <dbReference type="Proteomes" id="UP000242877"/>
    </source>
</evidence>
<evidence type="ECO:0000256" key="1">
    <source>
        <dbReference type="SAM" id="MobiDB-lite"/>
    </source>
</evidence>
<dbReference type="SUPFAM" id="SSF54695">
    <property type="entry name" value="POZ domain"/>
    <property type="match status" value="1"/>
</dbReference>
<accession>A0A162IC15</accession>
<name>A0A162IC15_9EURO</name>
<dbReference type="InterPro" id="IPR000210">
    <property type="entry name" value="BTB/POZ_dom"/>
</dbReference>
<dbReference type="AlphaFoldDB" id="A0A162IC15"/>
<dbReference type="EMBL" id="AZGZ01000014">
    <property type="protein sequence ID" value="KZZ91323.1"/>
    <property type="molecule type" value="Genomic_DNA"/>
</dbReference>
<dbReference type="PANTHER" id="PTHR47843">
    <property type="entry name" value="BTB DOMAIN-CONTAINING PROTEIN-RELATED"/>
    <property type="match status" value="1"/>
</dbReference>
<evidence type="ECO:0000259" key="2">
    <source>
        <dbReference type="PROSITE" id="PS50097"/>
    </source>
</evidence>
<organism evidence="3 4">
    <name type="scientific">Ascosphaera apis ARSEF 7405</name>
    <dbReference type="NCBI Taxonomy" id="392613"/>
    <lineage>
        <taxon>Eukaryota</taxon>
        <taxon>Fungi</taxon>
        <taxon>Dikarya</taxon>
        <taxon>Ascomycota</taxon>
        <taxon>Pezizomycotina</taxon>
        <taxon>Eurotiomycetes</taxon>
        <taxon>Eurotiomycetidae</taxon>
        <taxon>Onygenales</taxon>
        <taxon>Ascosphaeraceae</taxon>
        <taxon>Ascosphaera</taxon>
    </lineage>
</organism>
<dbReference type="OrthoDB" id="4186383at2759"/>